<protein>
    <recommendedName>
        <fullName evidence="5">Septum formation initiator</fullName>
    </recommendedName>
</protein>
<feature type="compositionally biased region" description="Low complexity" evidence="1">
    <location>
        <begin position="74"/>
        <end position="91"/>
    </location>
</feature>
<keyword evidence="2" id="KW-1133">Transmembrane helix</keyword>
<feature type="transmembrane region" description="Helical" evidence="2">
    <location>
        <begin position="20"/>
        <end position="41"/>
    </location>
</feature>
<reference evidence="3 4" key="2">
    <citation type="submission" date="2020-08" db="EMBL/GenBank/DDBJ databases">
        <authorList>
            <person name="Partida-Martinez L."/>
            <person name="Huntemann M."/>
            <person name="Clum A."/>
            <person name="Wang J."/>
            <person name="Palaniappan K."/>
            <person name="Ritter S."/>
            <person name="Chen I.-M."/>
            <person name="Stamatis D."/>
            <person name="Reddy T."/>
            <person name="O'Malley R."/>
            <person name="Daum C."/>
            <person name="Shapiro N."/>
            <person name="Ivanova N."/>
            <person name="Kyrpides N."/>
            <person name="Woyke T."/>
        </authorList>
    </citation>
    <scope>NUCLEOTIDE SEQUENCE [LARGE SCALE GENOMIC DNA]</scope>
    <source>
        <strain evidence="3 4">RAS26</strain>
    </source>
</reference>
<evidence type="ECO:0008006" key="5">
    <source>
        <dbReference type="Google" id="ProtNLM"/>
    </source>
</evidence>
<dbReference type="AlphaFoldDB" id="A0A7W4UJA1"/>
<evidence type="ECO:0000313" key="4">
    <source>
        <dbReference type="Proteomes" id="UP000518206"/>
    </source>
</evidence>
<name>A0A7W4UJA1_9CELL</name>
<gene>
    <name evidence="3" type="ORF">FHR80_003491</name>
</gene>
<dbReference type="Proteomes" id="UP000518206">
    <property type="component" value="Unassembled WGS sequence"/>
</dbReference>
<evidence type="ECO:0000313" key="3">
    <source>
        <dbReference type="EMBL" id="MBB2924558.1"/>
    </source>
</evidence>
<keyword evidence="2" id="KW-0472">Membrane</keyword>
<feature type="region of interest" description="Disordered" evidence="1">
    <location>
        <begin position="73"/>
        <end position="107"/>
    </location>
</feature>
<feature type="region of interest" description="Disordered" evidence="1">
    <location>
        <begin position="172"/>
        <end position="193"/>
    </location>
</feature>
<dbReference type="RefSeq" id="WP_183297336.1">
    <property type="nucleotide sequence ID" value="NZ_JACHVX010000005.1"/>
</dbReference>
<evidence type="ECO:0000256" key="1">
    <source>
        <dbReference type="SAM" id="MobiDB-lite"/>
    </source>
</evidence>
<accession>A0A7W4UJA1</accession>
<comment type="caution">
    <text evidence="3">The sequence shown here is derived from an EMBL/GenBank/DDBJ whole genome shotgun (WGS) entry which is preliminary data.</text>
</comment>
<dbReference type="EMBL" id="JACHVX010000005">
    <property type="protein sequence ID" value="MBB2924558.1"/>
    <property type="molecule type" value="Genomic_DNA"/>
</dbReference>
<reference evidence="3 4" key="1">
    <citation type="submission" date="2020-08" db="EMBL/GenBank/DDBJ databases">
        <title>The Agave Microbiome: Exploring the role of microbial communities in plant adaptations to desert environments.</title>
        <authorList>
            <person name="Partida-Martinez L.P."/>
        </authorList>
    </citation>
    <scope>NUCLEOTIDE SEQUENCE [LARGE SCALE GENOMIC DNA]</scope>
    <source>
        <strain evidence="3 4">RAS26</strain>
    </source>
</reference>
<sequence length="193" mass="18454">MDESGTTPAARTGASARRRLGVAAAWLAAVLVAGSVTGWAVSAVGGPGGGLGGGPGGGSVLSEDDVARRLAALPSASAPPATTTPSTTPTPGATPAPTPTGASPSAGPAVVARAWDVDGGSVGAACRGTVIELQYATPADGWAVEVKRAGPDEVEVELRSGDDRTSVRAACAADGTPQLHGDGDDGSSGSGSD</sequence>
<organism evidence="3 4">
    <name type="scientific">Cellulomonas cellasea</name>
    <dbReference type="NCBI Taxonomy" id="43670"/>
    <lineage>
        <taxon>Bacteria</taxon>
        <taxon>Bacillati</taxon>
        <taxon>Actinomycetota</taxon>
        <taxon>Actinomycetes</taxon>
        <taxon>Micrococcales</taxon>
        <taxon>Cellulomonadaceae</taxon>
        <taxon>Cellulomonas</taxon>
    </lineage>
</organism>
<evidence type="ECO:0000256" key="2">
    <source>
        <dbReference type="SAM" id="Phobius"/>
    </source>
</evidence>
<proteinExistence type="predicted"/>
<keyword evidence="2" id="KW-0812">Transmembrane</keyword>